<comment type="function">
    <text evidence="8">Binds mRNA; thus facilitating recognition of the initiation point. It is needed to translate mRNA with a short Shine-Dalgarno (SD) purine-rich sequence.</text>
</comment>
<dbReference type="Pfam" id="PF00773">
    <property type="entry name" value="RNB"/>
    <property type="match status" value="1"/>
</dbReference>
<accession>A0A9Q2CYS2</accession>
<dbReference type="SMART" id="SM00316">
    <property type="entry name" value="S1"/>
    <property type="match status" value="1"/>
</dbReference>
<protein>
    <recommendedName>
        <fullName evidence="9">Ribonuclease R</fullName>
        <shortName evidence="9">RNase R</shortName>
        <ecNumber evidence="9">3.1.13.1</ecNumber>
    </recommendedName>
</protein>
<evidence type="ECO:0000259" key="11">
    <source>
        <dbReference type="PROSITE" id="PS50126"/>
    </source>
</evidence>
<dbReference type="Proteomes" id="UP000579136">
    <property type="component" value="Unassembled WGS sequence"/>
</dbReference>
<gene>
    <name evidence="9" type="primary">rnr</name>
    <name evidence="12" type="ORF">HNQ45_000635</name>
</gene>
<dbReference type="GO" id="GO:0003723">
    <property type="term" value="F:RNA binding"/>
    <property type="evidence" value="ECO:0007669"/>
    <property type="project" value="UniProtKB-UniRule"/>
</dbReference>
<dbReference type="AlphaFoldDB" id="A0A9Q2CYS2"/>
<dbReference type="PROSITE" id="PS50126">
    <property type="entry name" value="S1"/>
    <property type="match status" value="1"/>
</dbReference>
<evidence type="ECO:0000256" key="5">
    <source>
        <dbReference type="ARBA" id="ARBA00022801"/>
    </source>
</evidence>
<dbReference type="PANTHER" id="PTHR23355:SF9">
    <property type="entry name" value="DIS3-LIKE EXONUCLEASE 2"/>
    <property type="match status" value="1"/>
</dbReference>
<dbReference type="InterPro" id="IPR011805">
    <property type="entry name" value="RNase_R"/>
</dbReference>
<dbReference type="RefSeq" id="WP_183673353.1">
    <property type="nucleotide sequence ID" value="NZ_CBCRYX010000002.1"/>
</dbReference>
<dbReference type="Pfam" id="PF08206">
    <property type="entry name" value="OB_RNB"/>
    <property type="match status" value="1"/>
</dbReference>
<dbReference type="InterPro" id="IPR001900">
    <property type="entry name" value="RNase_II/R"/>
</dbReference>
<dbReference type="InterPro" id="IPR050180">
    <property type="entry name" value="RNR_Ribonuclease"/>
</dbReference>
<comment type="catalytic activity">
    <reaction evidence="1 9">
        <text>Exonucleolytic cleavage in the 3'- to 5'-direction to yield nucleoside 5'-phosphates.</text>
        <dbReference type="EC" id="3.1.13.1"/>
    </reaction>
</comment>
<dbReference type="HAMAP" id="MF_01895">
    <property type="entry name" value="RNase_R"/>
    <property type="match status" value="1"/>
</dbReference>
<sequence length="765" mass="87490">MRDFKDEVLEIIDRDTYTPMTTEEFESELEIHDAEDFKALIKALVSLEESDILRRTKKNKYVKEITSKVVKGTLSMHKRGFAFLRPEEEGLEDVFIPPNEINGALDGDTVLCTLEDSTRGDSHEGRVVKIIEHNVTKLVGKYEGSKGFGFVVPDSLTYNTDIFIPSGQNLGAVSGHKVLVEITKFPNNSNENPEGFITKILGHENDPGVDILSIVYGHGIEIEFPEEVLEQVENIPDEVLDEEKEGRVDLTDKKTITIDGEDAKDLDDAISVEKLNNGNYELTVSIADVSHYVEEGTPLDEEAYERGTSVYLVDRVIPMLPHKLSNGICSLNEGVDRLAMTCQMEIDRSGTVVNHKIFESVINSDKRTTYTAVNKILEEDDENTKAELGDVAEMIQHAGDLAKILRRKRDNRGALDFDFNEAQILVKSDGTPEDIVLRNRGAGEKLIEEFMLAANETVAENFHWLDLPFIYRIHEDPKEDKLRQFFEILTSFGIFVKGKGNKIHPHALQEILDEVKDTPEDTVISMMMLRSMQQAKYSYQSLGHFGLSTEFYTHFTAPIRRYPDLMVHRLIRTYLIEKDTSHQTINKYKEELPEIASHTSERERRAVDAERDTNDLKKAEYMQKHIGERFEGVISGVMNFGMFVELPNTVEGLVHMNNLGDDYYNYNERMMALIGERTGKVFRMGDKVEIEVQNVNIIERLIDFTIVGITPRKKVKEEKKDQQKPKYIDSKARKKDRVRDRTKKPKGKGKQPFYKSAPKRKRKRK</sequence>
<dbReference type="SMART" id="SM00357">
    <property type="entry name" value="CSP"/>
    <property type="match status" value="2"/>
</dbReference>
<dbReference type="NCBIfam" id="TIGR00358">
    <property type="entry name" value="3_prime_RNase"/>
    <property type="match status" value="1"/>
</dbReference>
<feature type="compositionally biased region" description="Basic and acidic residues" evidence="10">
    <location>
        <begin position="715"/>
        <end position="731"/>
    </location>
</feature>
<comment type="similarity">
    <text evidence="9">Belongs to the RNR ribonuclease family. RNase R subfamily.</text>
</comment>
<dbReference type="FunFam" id="2.40.50.140:FF:000273">
    <property type="entry name" value="Ribonuclease R"/>
    <property type="match status" value="1"/>
</dbReference>
<name>A0A9Q2CYS2_9STAP</name>
<dbReference type="Gene3D" id="2.40.50.140">
    <property type="entry name" value="Nucleic acid-binding proteins"/>
    <property type="match status" value="3"/>
</dbReference>
<evidence type="ECO:0000256" key="3">
    <source>
        <dbReference type="ARBA" id="ARBA00022490"/>
    </source>
</evidence>
<dbReference type="InterPro" id="IPR004476">
    <property type="entry name" value="RNase_II/RNase_R"/>
</dbReference>
<dbReference type="GO" id="GO:0008859">
    <property type="term" value="F:exoribonuclease II activity"/>
    <property type="evidence" value="ECO:0007669"/>
    <property type="project" value="UniProtKB-UniRule"/>
</dbReference>
<evidence type="ECO:0000256" key="6">
    <source>
        <dbReference type="ARBA" id="ARBA00022839"/>
    </source>
</evidence>
<proteinExistence type="inferred from homology"/>
<dbReference type="EMBL" id="JACHHF010000003">
    <property type="protein sequence ID" value="MBB5175760.1"/>
    <property type="molecule type" value="Genomic_DNA"/>
</dbReference>
<evidence type="ECO:0000256" key="8">
    <source>
        <dbReference type="ARBA" id="ARBA00025604"/>
    </source>
</evidence>
<evidence type="ECO:0000313" key="13">
    <source>
        <dbReference type="Proteomes" id="UP000579136"/>
    </source>
</evidence>
<evidence type="ECO:0000313" key="12">
    <source>
        <dbReference type="EMBL" id="MBB5175760.1"/>
    </source>
</evidence>
<dbReference type="PROSITE" id="PS01175">
    <property type="entry name" value="RIBONUCLEASE_II"/>
    <property type="match status" value="1"/>
</dbReference>
<dbReference type="PANTHER" id="PTHR23355">
    <property type="entry name" value="RIBONUCLEASE"/>
    <property type="match status" value="1"/>
</dbReference>
<dbReference type="Pfam" id="PF17876">
    <property type="entry name" value="CSD2"/>
    <property type="match status" value="1"/>
</dbReference>
<feature type="domain" description="S1 motif" evidence="11">
    <location>
        <begin position="627"/>
        <end position="707"/>
    </location>
</feature>
<dbReference type="InterPro" id="IPR003029">
    <property type="entry name" value="S1_domain"/>
</dbReference>
<organism evidence="12 13">
    <name type="scientific">Nosocomiicoccus ampullae</name>
    <dbReference type="NCBI Taxonomy" id="489910"/>
    <lineage>
        <taxon>Bacteria</taxon>
        <taxon>Bacillati</taxon>
        <taxon>Bacillota</taxon>
        <taxon>Bacilli</taxon>
        <taxon>Bacillales</taxon>
        <taxon>Staphylococcaceae</taxon>
        <taxon>Nosocomiicoccus</taxon>
    </lineage>
</organism>
<comment type="subcellular location">
    <subcellularLocation>
        <location evidence="2 9">Cytoplasm</location>
    </subcellularLocation>
</comment>
<feature type="region of interest" description="Disordered" evidence="10">
    <location>
        <begin position="714"/>
        <end position="765"/>
    </location>
</feature>
<dbReference type="GO" id="GO:0006402">
    <property type="term" value="P:mRNA catabolic process"/>
    <property type="evidence" value="ECO:0007669"/>
    <property type="project" value="TreeGrafter"/>
</dbReference>
<dbReference type="NCBIfam" id="TIGR02063">
    <property type="entry name" value="RNase_R"/>
    <property type="match status" value="1"/>
</dbReference>
<evidence type="ECO:0000256" key="4">
    <source>
        <dbReference type="ARBA" id="ARBA00022722"/>
    </source>
</evidence>
<evidence type="ECO:0000256" key="1">
    <source>
        <dbReference type="ARBA" id="ARBA00001849"/>
    </source>
</evidence>
<evidence type="ECO:0000256" key="10">
    <source>
        <dbReference type="SAM" id="MobiDB-lite"/>
    </source>
</evidence>
<dbReference type="SUPFAM" id="SSF50249">
    <property type="entry name" value="Nucleic acid-binding proteins"/>
    <property type="match status" value="4"/>
</dbReference>
<keyword evidence="13" id="KW-1185">Reference proteome</keyword>
<dbReference type="GO" id="GO:0005829">
    <property type="term" value="C:cytosol"/>
    <property type="evidence" value="ECO:0007669"/>
    <property type="project" value="TreeGrafter"/>
</dbReference>
<feature type="compositionally biased region" description="Basic residues" evidence="10">
    <location>
        <begin position="732"/>
        <end position="749"/>
    </location>
</feature>
<dbReference type="InterPro" id="IPR011129">
    <property type="entry name" value="CSD"/>
</dbReference>
<reference evidence="12 13" key="1">
    <citation type="submission" date="2020-08" db="EMBL/GenBank/DDBJ databases">
        <title>Genomic Encyclopedia of Type Strains, Phase IV (KMG-IV): sequencing the most valuable type-strain genomes for metagenomic binning, comparative biology and taxonomic classification.</title>
        <authorList>
            <person name="Goeker M."/>
        </authorList>
    </citation>
    <scope>NUCLEOTIDE SEQUENCE [LARGE SCALE GENOMIC DNA]</scope>
    <source>
        <strain evidence="12 13">DSM 19163</strain>
    </source>
</reference>
<keyword evidence="4 9" id="KW-0540">Nuclease</keyword>
<evidence type="ECO:0000256" key="2">
    <source>
        <dbReference type="ARBA" id="ARBA00004496"/>
    </source>
</evidence>
<dbReference type="EC" id="3.1.13.1" evidence="9"/>
<dbReference type="InterPro" id="IPR013223">
    <property type="entry name" value="RNase_B_OB_dom"/>
</dbReference>
<comment type="function">
    <text evidence="9">3'-5' exoribonuclease that releases 5'-nucleoside monophosphates and is involved in maturation of structured RNAs.</text>
</comment>
<dbReference type="InterPro" id="IPR022966">
    <property type="entry name" value="RNase_II/R_CS"/>
</dbReference>
<evidence type="ECO:0000256" key="7">
    <source>
        <dbReference type="ARBA" id="ARBA00022884"/>
    </source>
</evidence>
<dbReference type="Pfam" id="PF00575">
    <property type="entry name" value="S1"/>
    <property type="match status" value="1"/>
</dbReference>
<dbReference type="InterPro" id="IPR040476">
    <property type="entry name" value="CSD2"/>
</dbReference>
<dbReference type="InterPro" id="IPR012340">
    <property type="entry name" value="NA-bd_OB-fold"/>
</dbReference>
<dbReference type="SMART" id="SM00955">
    <property type="entry name" value="RNB"/>
    <property type="match status" value="1"/>
</dbReference>
<keyword evidence="6 9" id="KW-0269">Exonuclease</keyword>
<dbReference type="CDD" id="cd04471">
    <property type="entry name" value="S1_RNase_R"/>
    <property type="match status" value="1"/>
</dbReference>
<evidence type="ECO:0000256" key="9">
    <source>
        <dbReference type="HAMAP-Rule" id="MF_01895"/>
    </source>
</evidence>
<comment type="caution">
    <text evidence="12">The sequence shown here is derived from an EMBL/GenBank/DDBJ whole genome shotgun (WGS) entry which is preliminary data.</text>
</comment>
<keyword evidence="5 9" id="KW-0378">Hydrolase</keyword>
<keyword evidence="3 9" id="KW-0963">Cytoplasm</keyword>
<keyword evidence="7 9" id="KW-0694">RNA-binding</keyword>